<protein>
    <submittedName>
        <fullName evidence="3">Helix-turn-helix domain-containing protein</fullName>
    </submittedName>
</protein>
<proteinExistence type="predicted"/>
<evidence type="ECO:0000313" key="4">
    <source>
        <dbReference type="Proteomes" id="UP001595555"/>
    </source>
</evidence>
<dbReference type="PROSITE" id="PS50943">
    <property type="entry name" value="HTH_CROC1"/>
    <property type="match status" value="1"/>
</dbReference>
<dbReference type="Gene3D" id="1.10.260.40">
    <property type="entry name" value="lambda repressor-like DNA-binding domains"/>
    <property type="match status" value="1"/>
</dbReference>
<dbReference type="Proteomes" id="UP001595555">
    <property type="component" value="Unassembled WGS sequence"/>
</dbReference>
<dbReference type="InterPro" id="IPR010982">
    <property type="entry name" value="Lambda_DNA-bd_dom_sf"/>
</dbReference>
<dbReference type="InterPro" id="IPR001387">
    <property type="entry name" value="Cro/C1-type_HTH"/>
</dbReference>
<dbReference type="PANTHER" id="PTHR46797">
    <property type="entry name" value="HTH-TYPE TRANSCRIPTIONAL REGULATOR"/>
    <property type="match status" value="1"/>
</dbReference>
<evidence type="ECO:0000259" key="2">
    <source>
        <dbReference type="PROSITE" id="PS50943"/>
    </source>
</evidence>
<name>A0ABV7FHJ4_9GAMM</name>
<evidence type="ECO:0000256" key="1">
    <source>
        <dbReference type="ARBA" id="ARBA00023125"/>
    </source>
</evidence>
<reference evidence="4" key="1">
    <citation type="journal article" date="2019" name="Int. J. Syst. Evol. Microbiol.">
        <title>The Global Catalogue of Microorganisms (GCM) 10K type strain sequencing project: providing services to taxonomists for standard genome sequencing and annotation.</title>
        <authorList>
            <consortium name="The Broad Institute Genomics Platform"/>
            <consortium name="The Broad Institute Genome Sequencing Center for Infectious Disease"/>
            <person name="Wu L."/>
            <person name="Ma J."/>
        </authorList>
    </citation>
    <scope>NUCLEOTIDE SEQUENCE [LARGE SCALE GENOMIC DNA]</scope>
    <source>
        <strain evidence="4">KCTC 52237</strain>
    </source>
</reference>
<keyword evidence="1" id="KW-0238">DNA-binding</keyword>
<keyword evidence="4" id="KW-1185">Reference proteome</keyword>
<dbReference type="SMART" id="SM00530">
    <property type="entry name" value="HTH_XRE"/>
    <property type="match status" value="1"/>
</dbReference>
<dbReference type="RefSeq" id="WP_378117552.1">
    <property type="nucleotide sequence ID" value="NZ_JBHRTF010000003.1"/>
</dbReference>
<gene>
    <name evidence="3" type="ORF">ACFODX_07220</name>
</gene>
<feature type="domain" description="HTH cro/C1-type" evidence="2">
    <location>
        <begin position="11"/>
        <end position="65"/>
    </location>
</feature>
<dbReference type="Pfam" id="PF01381">
    <property type="entry name" value="HTH_3"/>
    <property type="match status" value="1"/>
</dbReference>
<sequence length="77" mass="8069">MNINVHFGRTVKQLRSAQGLSQEAFAARADLNRTYLGEVERGVATPSLATVAKIAAALNMSPSALIAQSEELTAIAG</sequence>
<dbReference type="InterPro" id="IPR050807">
    <property type="entry name" value="TransReg_Diox_bact_type"/>
</dbReference>
<dbReference type="CDD" id="cd00093">
    <property type="entry name" value="HTH_XRE"/>
    <property type="match status" value="1"/>
</dbReference>
<dbReference type="EMBL" id="JBHRTF010000003">
    <property type="protein sequence ID" value="MFC3115343.1"/>
    <property type="molecule type" value="Genomic_DNA"/>
</dbReference>
<comment type="caution">
    <text evidence="3">The sequence shown here is derived from an EMBL/GenBank/DDBJ whole genome shotgun (WGS) entry which is preliminary data.</text>
</comment>
<accession>A0ABV7FHJ4</accession>
<dbReference type="SUPFAM" id="SSF47413">
    <property type="entry name" value="lambda repressor-like DNA-binding domains"/>
    <property type="match status" value="1"/>
</dbReference>
<evidence type="ECO:0000313" key="3">
    <source>
        <dbReference type="EMBL" id="MFC3115343.1"/>
    </source>
</evidence>
<organism evidence="3 4">
    <name type="scientific">Cellvibrio fontiphilus</name>
    <dbReference type="NCBI Taxonomy" id="1815559"/>
    <lineage>
        <taxon>Bacteria</taxon>
        <taxon>Pseudomonadati</taxon>
        <taxon>Pseudomonadota</taxon>
        <taxon>Gammaproteobacteria</taxon>
        <taxon>Cellvibrionales</taxon>
        <taxon>Cellvibrionaceae</taxon>
        <taxon>Cellvibrio</taxon>
    </lineage>
</organism>
<dbReference type="PANTHER" id="PTHR46797:SF1">
    <property type="entry name" value="METHYLPHOSPHONATE SYNTHASE"/>
    <property type="match status" value="1"/>
</dbReference>